<gene>
    <name evidence="1" type="ORF">JF922_15060</name>
</gene>
<sequence length="47" mass="5107">MLLEASRLFESGSEAAVLDGLHDLESQIDSHLTRPLAPHPPPEDLNS</sequence>
<comment type="caution">
    <text evidence="1">The sequence shown here is derived from an EMBL/GenBank/DDBJ whole genome shotgun (WGS) entry which is preliminary data.</text>
</comment>
<dbReference type="RefSeq" id="WP_338202874.1">
    <property type="nucleotide sequence ID" value="NZ_JAEKNR010000150.1"/>
</dbReference>
<reference evidence="1" key="1">
    <citation type="submission" date="2020-10" db="EMBL/GenBank/DDBJ databases">
        <title>Ca. Dormibacterota MAGs.</title>
        <authorList>
            <person name="Montgomery K."/>
        </authorList>
    </citation>
    <scope>NUCLEOTIDE SEQUENCE [LARGE SCALE GENOMIC DNA]</scope>
    <source>
        <strain evidence="1">SC8812_S17_10</strain>
    </source>
</reference>
<dbReference type="AlphaFoldDB" id="A0A934K2M5"/>
<accession>A0A934K2M5</accession>
<evidence type="ECO:0000313" key="1">
    <source>
        <dbReference type="EMBL" id="MBJ7599382.1"/>
    </source>
</evidence>
<dbReference type="EMBL" id="JAEKNR010000150">
    <property type="protein sequence ID" value="MBJ7599382.1"/>
    <property type="molecule type" value="Genomic_DNA"/>
</dbReference>
<organism evidence="1 2">
    <name type="scientific">Candidatus Nephthysia bennettiae</name>
    <dbReference type="NCBI Taxonomy" id="3127016"/>
    <lineage>
        <taxon>Bacteria</taxon>
        <taxon>Bacillati</taxon>
        <taxon>Candidatus Dormiibacterota</taxon>
        <taxon>Candidatus Dormibacteria</taxon>
        <taxon>Candidatus Dormibacterales</taxon>
        <taxon>Candidatus Dormibacteraceae</taxon>
        <taxon>Candidatus Nephthysia</taxon>
    </lineage>
</organism>
<proteinExistence type="predicted"/>
<protein>
    <submittedName>
        <fullName evidence="1">Uncharacterized protein</fullName>
    </submittedName>
</protein>
<name>A0A934K2M5_9BACT</name>
<dbReference type="Proteomes" id="UP000612893">
    <property type="component" value="Unassembled WGS sequence"/>
</dbReference>
<keyword evidence="2" id="KW-1185">Reference proteome</keyword>
<evidence type="ECO:0000313" key="2">
    <source>
        <dbReference type="Proteomes" id="UP000612893"/>
    </source>
</evidence>